<protein>
    <recommendedName>
        <fullName evidence="4">Secreted protein</fullName>
    </recommendedName>
</protein>
<proteinExistence type="predicted"/>
<dbReference type="EMBL" id="JABANM010006090">
    <property type="protein sequence ID" value="KAF4746483.1"/>
    <property type="molecule type" value="Genomic_DNA"/>
</dbReference>
<name>A0A7J6TMI2_PEROL</name>
<reference evidence="2 3" key="1">
    <citation type="submission" date="2020-04" db="EMBL/GenBank/DDBJ databases">
        <title>Perkinsus olseni comparative genomics.</title>
        <authorList>
            <person name="Bogema D.R."/>
        </authorList>
    </citation>
    <scope>NUCLEOTIDE SEQUENCE [LARGE SCALE GENOMIC DNA]</scope>
    <source>
        <strain evidence="2">ATCC PRA-205</strain>
    </source>
</reference>
<comment type="caution">
    <text evidence="2">The sequence shown here is derived from an EMBL/GenBank/DDBJ whole genome shotgun (WGS) entry which is preliminary data.</text>
</comment>
<keyword evidence="1" id="KW-0732">Signal</keyword>
<evidence type="ECO:0000256" key="1">
    <source>
        <dbReference type="SAM" id="SignalP"/>
    </source>
</evidence>
<accession>A0A7J6TMI2</accession>
<dbReference type="Proteomes" id="UP000574390">
    <property type="component" value="Unassembled WGS sequence"/>
</dbReference>
<evidence type="ECO:0000313" key="3">
    <source>
        <dbReference type="Proteomes" id="UP000574390"/>
    </source>
</evidence>
<feature type="chain" id="PRO_5029673534" description="Secreted protein" evidence="1">
    <location>
        <begin position="20"/>
        <end position="182"/>
    </location>
</feature>
<evidence type="ECO:0000313" key="2">
    <source>
        <dbReference type="EMBL" id="KAF4746483.1"/>
    </source>
</evidence>
<gene>
    <name evidence="2" type="ORF">FOZ62_027072</name>
</gene>
<dbReference type="AlphaFoldDB" id="A0A7J6TMI2"/>
<organism evidence="2 3">
    <name type="scientific">Perkinsus olseni</name>
    <name type="common">Perkinsus atlanticus</name>
    <dbReference type="NCBI Taxonomy" id="32597"/>
    <lineage>
        <taxon>Eukaryota</taxon>
        <taxon>Sar</taxon>
        <taxon>Alveolata</taxon>
        <taxon>Perkinsozoa</taxon>
        <taxon>Perkinsea</taxon>
        <taxon>Perkinsida</taxon>
        <taxon>Perkinsidae</taxon>
        <taxon>Perkinsus</taxon>
    </lineage>
</organism>
<evidence type="ECO:0008006" key="4">
    <source>
        <dbReference type="Google" id="ProtNLM"/>
    </source>
</evidence>
<sequence>MPFVALLLVLRSCPSSALGVSRGGHLWPAIAPLKWTCEFDFCTARSIQTARCSLDQRNPYKIGAVLLTTIRSSELDWLALLSTALLSVRCFIYRVYVSKRWVGGRSSCGKLVHLQVGVLELRHSTCLLESWVIAALVFIFRLDGVSVSIRYGQFPVSWAPRRQHYADVRSEDKAAPRGSPHA</sequence>
<feature type="signal peptide" evidence="1">
    <location>
        <begin position="1"/>
        <end position="19"/>
    </location>
</feature>